<accession>A0ACA9R5W6</accession>
<evidence type="ECO:0000313" key="1">
    <source>
        <dbReference type="EMBL" id="CAG8778336.1"/>
    </source>
</evidence>
<evidence type="ECO:0000313" key="2">
    <source>
        <dbReference type="Proteomes" id="UP000789920"/>
    </source>
</evidence>
<gene>
    <name evidence="1" type="ORF">RPERSI_LOCUS17217</name>
</gene>
<sequence>YITPFSVINEAIEYDPSIQREELREIVTRAVNESADTYFEDSEALERLNRICTQFNDAFEGVRSVNNVQEAKLKNNLNKQKIAENIGDLKMKLKRSSSDHAFELLERLNSLPIKDLKWNDSLASQVISDESKLVQNLEEASEKSFMEPFNKMQVRIPPNIRNICTNFVESFHDDDMEGLPRKLSHDNSWKEDEATLANVVKDILGSLNSIWMNPAFDAEFASDQSEGAYVTDVIVPLIRATLNKLPIKKYAFLSSAERQSLASADRRGRGKQPDIMFLEMCREKICELMYIECSRLICTDRKKKDDEVKLWREMNDGMCYVYRSCRPVRNEFGILGIQVAADMMHLNILIKDDDDIHRLFHLRSVKIPVRLCNEDDVLQFVEALLLLRNIMIVNISLLFHSSGIRSERLKKRSSSSNITVTTPEHPSMDGE</sequence>
<feature type="non-terminal residue" evidence="1">
    <location>
        <position position="1"/>
    </location>
</feature>
<dbReference type="Proteomes" id="UP000789920">
    <property type="component" value="Unassembled WGS sequence"/>
</dbReference>
<proteinExistence type="predicted"/>
<comment type="caution">
    <text evidence="1">The sequence shown here is derived from an EMBL/GenBank/DDBJ whole genome shotgun (WGS) entry which is preliminary data.</text>
</comment>
<name>A0ACA9R5W6_9GLOM</name>
<reference evidence="1" key="1">
    <citation type="submission" date="2021-06" db="EMBL/GenBank/DDBJ databases">
        <authorList>
            <person name="Kallberg Y."/>
            <person name="Tangrot J."/>
            <person name="Rosling A."/>
        </authorList>
    </citation>
    <scope>NUCLEOTIDE SEQUENCE</scope>
    <source>
        <strain evidence="1">MA461A</strain>
    </source>
</reference>
<organism evidence="1 2">
    <name type="scientific">Racocetra persica</name>
    <dbReference type="NCBI Taxonomy" id="160502"/>
    <lineage>
        <taxon>Eukaryota</taxon>
        <taxon>Fungi</taxon>
        <taxon>Fungi incertae sedis</taxon>
        <taxon>Mucoromycota</taxon>
        <taxon>Glomeromycotina</taxon>
        <taxon>Glomeromycetes</taxon>
        <taxon>Diversisporales</taxon>
        <taxon>Gigasporaceae</taxon>
        <taxon>Racocetra</taxon>
    </lineage>
</organism>
<keyword evidence="2" id="KW-1185">Reference proteome</keyword>
<protein>
    <submittedName>
        <fullName evidence="1">32019_t:CDS:1</fullName>
    </submittedName>
</protein>
<dbReference type="EMBL" id="CAJVQC010043834">
    <property type="protein sequence ID" value="CAG8778336.1"/>
    <property type="molecule type" value="Genomic_DNA"/>
</dbReference>